<proteinExistence type="predicted"/>
<name>A0ABQ9H0H4_9NEOP</name>
<keyword evidence="2" id="KW-1185">Reference proteome</keyword>
<sequence length="364" mass="41230">MENTMEESTGEQVLQTHYGTKKVIAASSIETMPFAPTFHDVKNVKPLINVNGVPADLNCDIVTNESRSMPTNVTTLMVQAGKSKVSILGRSPSKLTSILQRQRAKCKFRKRGLQKYKCKRHETTCRLKDKGRRDHLEGRKETKKRIKEKAYGKETAGWPNEVAIKEKEKRYKEKRSPGEVKGKVRGVENEKLDSTKLPPGREKTAMSSHVRILVKLSVLIYKIATEVQRAVEDRSYTSILRCSLFFRAERIATLDSVKYWMIFPDRSTAAHYCLLGRRESGKDLKLSLAYHSHHQQQRINSSCRMTASLGTELVSCQHRAIRGGSLGEFKKMAARELPKINGLLAIETRRRERRAGLTISCTAG</sequence>
<gene>
    <name evidence="1" type="ORF">PR048_022258</name>
</gene>
<evidence type="ECO:0000313" key="1">
    <source>
        <dbReference type="EMBL" id="KAJ8877801.1"/>
    </source>
</evidence>
<reference evidence="1 2" key="1">
    <citation type="submission" date="2023-02" db="EMBL/GenBank/DDBJ databases">
        <title>LHISI_Scaffold_Assembly.</title>
        <authorList>
            <person name="Stuart O.P."/>
            <person name="Cleave R."/>
            <person name="Magrath M.J.L."/>
            <person name="Mikheyev A.S."/>
        </authorList>
    </citation>
    <scope>NUCLEOTIDE SEQUENCE [LARGE SCALE GENOMIC DNA]</scope>
    <source>
        <strain evidence="1">Daus_M_001</strain>
        <tissue evidence="1">Leg muscle</tissue>
    </source>
</reference>
<organism evidence="1 2">
    <name type="scientific">Dryococelus australis</name>
    <dbReference type="NCBI Taxonomy" id="614101"/>
    <lineage>
        <taxon>Eukaryota</taxon>
        <taxon>Metazoa</taxon>
        <taxon>Ecdysozoa</taxon>
        <taxon>Arthropoda</taxon>
        <taxon>Hexapoda</taxon>
        <taxon>Insecta</taxon>
        <taxon>Pterygota</taxon>
        <taxon>Neoptera</taxon>
        <taxon>Polyneoptera</taxon>
        <taxon>Phasmatodea</taxon>
        <taxon>Verophasmatodea</taxon>
        <taxon>Anareolatae</taxon>
        <taxon>Phasmatidae</taxon>
        <taxon>Eurycanthinae</taxon>
        <taxon>Dryococelus</taxon>
    </lineage>
</organism>
<evidence type="ECO:0000313" key="2">
    <source>
        <dbReference type="Proteomes" id="UP001159363"/>
    </source>
</evidence>
<dbReference type="Proteomes" id="UP001159363">
    <property type="component" value="Chromosome 7"/>
</dbReference>
<protein>
    <submittedName>
        <fullName evidence="1">Uncharacterized protein</fullName>
    </submittedName>
</protein>
<accession>A0ABQ9H0H4</accession>
<comment type="caution">
    <text evidence="1">The sequence shown here is derived from an EMBL/GenBank/DDBJ whole genome shotgun (WGS) entry which is preliminary data.</text>
</comment>
<dbReference type="EMBL" id="JARBHB010000008">
    <property type="protein sequence ID" value="KAJ8877801.1"/>
    <property type="molecule type" value="Genomic_DNA"/>
</dbReference>